<name>A0A6G3MFL9_HENSL</name>
<reference evidence="2" key="1">
    <citation type="submission" date="2018-11" db="EMBL/GenBank/DDBJ databases">
        <title>Henneguya salminicola genome and transcriptome.</title>
        <authorList>
            <person name="Yahalomi D."/>
            <person name="Atkinson S.D."/>
            <person name="Neuhof M."/>
            <person name="Chang E.S."/>
            <person name="Philippe H."/>
            <person name="Cartwright P."/>
            <person name="Bartholomew J.L."/>
            <person name="Huchon D."/>
        </authorList>
    </citation>
    <scope>NUCLEOTIDE SEQUENCE</scope>
    <source>
        <strain evidence="2">Hz1</strain>
        <tissue evidence="2">Whole</tissue>
    </source>
</reference>
<keyword evidence="2" id="KW-0808">Transferase</keyword>
<protein>
    <submittedName>
        <fullName evidence="2">Serine/threonine-protein kinase tousled-like 2 (Trinotate prediction)</fullName>
    </submittedName>
</protein>
<dbReference type="AlphaFoldDB" id="A0A6G3MFL9"/>
<evidence type="ECO:0000256" key="1">
    <source>
        <dbReference type="SAM" id="MobiDB-lite"/>
    </source>
</evidence>
<dbReference type="GO" id="GO:0016301">
    <property type="term" value="F:kinase activity"/>
    <property type="evidence" value="ECO:0007669"/>
    <property type="project" value="UniProtKB-KW"/>
</dbReference>
<sequence length="260" mass="30306">MSDLSKKDLLELRLNGSSNIQGQMKNLINNGWECDSNLSKLQLLENLGDESQKSLNENDSQSRGRKRKSYMKEPVQIHEKQRVEPLGLSMMVPQKYPINSLPTSILNEMSMDELKRRNLDLENAIREMIEREKRSFQILDISREWLINLLIKDYKIRKKQVMDLSIENCKRLGCYTTVRKGAQFVEGWQEGFGFKNIENLIIENNRMKDELEKARKAINKRKPNDKLCSGIRSPTEKVRRQRVTLSDSTSFNSPIAINQM</sequence>
<feature type="region of interest" description="Disordered" evidence="1">
    <location>
        <begin position="51"/>
        <end position="74"/>
    </location>
</feature>
<proteinExistence type="predicted"/>
<keyword evidence="2" id="KW-0418">Kinase</keyword>
<evidence type="ECO:0000313" key="2">
    <source>
        <dbReference type="EMBL" id="NDJ92789.1"/>
    </source>
</evidence>
<accession>A0A6G3MFL9</accession>
<dbReference type="EMBL" id="GHBP01001548">
    <property type="protein sequence ID" value="NDJ92789.1"/>
    <property type="molecule type" value="Transcribed_RNA"/>
</dbReference>
<organism evidence="2">
    <name type="scientific">Henneguya salminicola</name>
    <name type="common">Myxosporean</name>
    <dbReference type="NCBI Taxonomy" id="69463"/>
    <lineage>
        <taxon>Eukaryota</taxon>
        <taxon>Metazoa</taxon>
        <taxon>Cnidaria</taxon>
        <taxon>Myxozoa</taxon>
        <taxon>Myxosporea</taxon>
        <taxon>Bivalvulida</taxon>
        <taxon>Platysporina</taxon>
        <taxon>Myxobolidae</taxon>
        <taxon>Henneguya</taxon>
    </lineage>
</organism>